<organism evidence="1 2">
    <name type="scientific">Paenibacillus darwinianus</name>
    <dbReference type="NCBI Taxonomy" id="1380763"/>
    <lineage>
        <taxon>Bacteria</taxon>
        <taxon>Bacillati</taxon>
        <taxon>Bacillota</taxon>
        <taxon>Bacilli</taxon>
        <taxon>Bacillales</taxon>
        <taxon>Paenibacillaceae</taxon>
        <taxon>Paenibacillus</taxon>
    </lineage>
</organism>
<feature type="non-terminal residue" evidence="1">
    <location>
        <position position="1"/>
    </location>
</feature>
<dbReference type="EMBL" id="JFHU01000183">
    <property type="protein sequence ID" value="EXX86634.1"/>
    <property type="molecule type" value="Genomic_DNA"/>
</dbReference>
<dbReference type="RefSeq" id="WP_036585063.1">
    <property type="nucleotide sequence ID" value="NZ_KK082272.1"/>
</dbReference>
<accession>A0A9W5W6G2</accession>
<dbReference type="Proteomes" id="UP000053750">
    <property type="component" value="Unassembled WGS sequence"/>
</dbReference>
<evidence type="ECO:0000313" key="1">
    <source>
        <dbReference type="EMBL" id="EXX86634.1"/>
    </source>
</evidence>
<reference evidence="1 2" key="1">
    <citation type="submission" date="2014-02" db="EMBL/GenBank/DDBJ databases">
        <title>Genome sequence of Paenibacillus darwinianus reveals adaptive mechanisms for survival in Antarctic soils.</title>
        <authorList>
            <person name="Dsouza M."/>
            <person name="Taylor M.W."/>
            <person name="Turner S.J."/>
            <person name="Aislabie J."/>
        </authorList>
    </citation>
    <scope>NUCLEOTIDE SEQUENCE [LARGE SCALE GENOMIC DNA]</scope>
    <source>
        <strain evidence="1 2">CE1</strain>
    </source>
</reference>
<protein>
    <submittedName>
        <fullName evidence="1">Stage III sporulation protein AB</fullName>
    </submittedName>
</protein>
<comment type="caution">
    <text evidence="1">The sequence shown here is derived from an EMBL/GenBank/DDBJ whole genome shotgun (WGS) entry which is preliminary data.</text>
</comment>
<gene>
    <name evidence="1" type="ORF">BG53_05745</name>
</gene>
<dbReference type="AlphaFoldDB" id="A0A9W5W6G2"/>
<dbReference type="PIRSF" id="PIRSF021435">
    <property type="entry name" value="SpoIIIAB"/>
    <property type="match status" value="1"/>
</dbReference>
<dbReference type="InterPro" id="IPR014198">
    <property type="entry name" value="Spore_III_AB"/>
</dbReference>
<dbReference type="Pfam" id="PF09548">
    <property type="entry name" value="Spore_III_AB"/>
    <property type="match status" value="1"/>
</dbReference>
<keyword evidence="2" id="KW-1185">Reference proteome</keyword>
<evidence type="ECO:0000313" key="2">
    <source>
        <dbReference type="Proteomes" id="UP000053750"/>
    </source>
</evidence>
<name>A0A9W5W6G2_9BACL</name>
<dbReference type="OrthoDB" id="1957909at2"/>
<sequence length="128" mass="14110">EIGYGHTPLPAALDNAASGLHGPVPELFRDASLRLKSGDGLLFRECWEAALDGGWSRTALRQAERTSLVRLGSALGISDREDQIKHLRLAMLQLRTEEESAREEQSRYGKMWRSLGVLAAALVVILML</sequence>
<proteinExistence type="predicted"/>